<gene>
    <name evidence="2" type="ORF">RT717_13765</name>
</gene>
<proteinExistence type="predicted"/>
<dbReference type="PANTHER" id="PTHR48098">
    <property type="entry name" value="ENTEROCHELIN ESTERASE-RELATED"/>
    <property type="match status" value="1"/>
</dbReference>
<dbReference type="Gene3D" id="3.40.50.1820">
    <property type="entry name" value="alpha/beta hydrolase"/>
    <property type="match status" value="1"/>
</dbReference>
<evidence type="ECO:0000256" key="1">
    <source>
        <dbReference type="SAM" id="SignalP"/>
    </source>
</evidence>
<dbReference type="InterPro" id="IPR029058">
    <property type="entry name" value="AB_hydrolase_fold"/>
</dbReference>
<reference evidence="2 3" key="1">
    <citation type="journal article" date="2023" name="Microbiol. Resour. Announc.">
        <title>Complete Genome Sequence of Imperialibacter roseus strain P4T.</title>
        <authorList>
            <person name="Tizabi D.R."/>
            <person name="Bachvaroff T."/>
            <person name="Hill R.T."/>
        </authorList>
    </citation>
    <scope>NUCLEOTIDE SEQUENCE [LARGE SCALE GENOMIC DNA]</scope>
    <source>
        <strain evidence="2 3">P4T</strain>
    </source>
</reference>
<dbReference type="SUPFAM" id="SSF53474">
    <property type="entry name" value="alpha/beta-Hydrolases"/>
    <property type="match status" value="1"/>
</dbReference>
<organism evidence="2 3">
    <name type="scientific">Imperialibacter roseus</name>
    <dbReference type="NCBI Taxonomy" id="1324217"/>
    <lineage>
        <taxon>Bacteria</taxon>
        <taxon>Pseudomonadati</taxon>
        <taxon>Bacteroidota</taxon>
        <taxon>Cytophagia</taxon>
        <taxon>Cytophagales</taxon>
        <taxon>Flammeovirgaceae</taxon>
        <taxon>Imperialibacter</taxon>
    </lineage>
</organism>
<dbReference type="InterPro" id="IPR000801">
    <property type="entry name" value="Esterase-like"/>
</dbReference>
<dbReference type="Pfam" id="PF00756">
    <property type="entry name" value="Esterase"/>
    <property type="match status" value="1"/>
</dbReference>
<name>A0ABZ0IXA1_9BACT</name>
<sequence length="275" mass="31333">MKYIKKLVFPCLALILVLSSCKDEEDKKSYLTFDVYSPELDVTKTIWLYLPADYQTTEKEYPVVYFQDAQWVFEKPEGYTQEMHVDENLRALEKEGFEGVIVVGIQSNEETRADEFSLYANSSLRAGGKGQQYLDFMVHTLKPNIDSLYRTKKDRSNTAIMGASLGGLAAFYGLTQYPEVFGKAALFSAALHFNSDSVLSKASHKLVMEDARVFGVVGKNELNSEVNFPADNEALFKALTKYIPSENVNFTIHEDGEHKIWFWEREFPSAVLFLF</sequence>
<protein>
    <submittedName>
        <fullName evidence="2">Alpha/beta hydrolase-fold protein</fullName>
    </submittedName>
</protein>
<dbReference type="PROSITE" id="PS51257">
    <property type="entry name" value="PROKAR_LIPOPROTEIN"/>
    <property type="match status" value="1"/>
</dbReference>
<dbReference type="PANTHER" id="PTHR48098:SF6">
    <property type="entry name" value="FERRI-BACILLIBACTIN ESTERASE BESA"/>
    <property type="match status" value="1"/>
</dbReference>
<dbReference type="Proteomes" id="UP001302349">
    <property type="component" value="Chromosome"/>
</dbReference>
<evidence type="ECO:0000313" key="3">
    <source>
        <dbReference type="Proteomes" id="UP001302349"/>
    </source>
</evidence>
<keyword evidence="1" id="KW-0732">Signal</keyword>
<keyword evidence="2" id="KW-0378">Hydrolase</keyword>
<accession>A0ABZ0IXA1</accession>
<feature type="signal peptide" evidence="1">
    <location>
        <begin position="1"/>
        <end position="22"/>
    </location>
</feature>
<dbReference type="GO" id="GO:0016787">
    <property type="term" value="F:hydrolase activity"/>
    <property type="evidence" value="ECO:0007669"/>
    <property type="project" value="UniProtKB-KW"/>
</dbReference>
<evidence type="ECO:0000313" key="2">
    <source>
        <dbReference type="EMBL" id="WOK09705.1"/>
    </source>
</evidence>
<dbReference type="InterPro" id="IPR050583">
    <property type="entry name" value="Mycobacterial_A85_antigen"/>
</dbReference>
<feature type="chain" id="PRO_5046881552" evidence="1">
    <location>
        <begin position="23"/>
        <end position="275"/>
    </location>
</feature>
<keyword evidence="3" id="KW-1185">Reference proteome</keyword>
<dbReference type="RefSeq" id="WP_317492312.1">
    <property type="nucleotide sequence ID" value="NZ_CP136051.1"/>
</dbReference>
<dbReference type="EMBL" id="CP136051">
    <property type="protein sequence ID" value="WOK09705.1"/>
    <property type="molecule type" value="Genomic_DNA"/>
</dbReference>